<accession>A0A1H8L039</accession>
<sequence length="407" mass="44511">MTTDDISVIAGIDTHADTHHVAIITNYGKHLADMKFLAVGSGYREIAEYITRYGPVIAVGVEGTGSYGAELTRVLIHEGFEVKEVNRPNRQARRIHGKSDPLDAYQAAESVLAQRGTSTPKTRDGNVEALRVLRTARTSAMKARTAVLTQISAILTSAPESIRAKYRGKTSESRAKSMATSRPTGDITDPLVATAVTLKRMAARHAYLTTEIDNCDAELARIIAEHAPALTLIKGVGTAVASQLLVTIGDNPERLTTEAQFAALAGVAPIPASSGKTTRHRLSRGGDRAANSAIHRIVLVRMAKDQRTQDYVVKRTSEGKGKKEIMRCLKRYVAREIYRVLQNPRPGLLTNDLRPRRLALHLTQTAVALELSAWPKAISRIERGATQDRVLSERYRAWLSEQPKVSA</sequence>
<dbReference type="NCBIfam" id="NF033542">
    <property type="entry name" value="transpos_IS110"/>
    <property type="match status" value="1"/>
</dbReference>
<protein>
    <submittedName>
        <fullName evidence="3">IS110 family transposase</fullName>
    </submittedName>
</protein>
<comment type="caution">
    <text evidence="3">The sequence shown here is derived from an EMBL/GenBank/DDBJ whole genome shotgun (WGS) entry which is preliminary data.</text>
</comment>
<dbReference type="AlphaFoldDB" id="A0A1H8L039"/>
<evidence type="ECO:0000259" key="2">
    <source>
        <dbReference type="Pfam" id="PF02371"/>
    </source>
</evidence>
<gene>
    <name evidence="3" type="ORF">E3O10_17680</name>
</gene>
<name>A0A1H8L039_9MICO</name>
<dbReference type="RefSeq" id="WP_092112280.1">
    <property type="nucleotide sequence ID" value="NZ_FOCN01000023.1"/>
</dbReference>
<organism evidence="3 4">
    <name type="scientific">Cryobacterium luteum</name>
    <dbReference type="NCBI Taxonomy" id="1424661"/>
    <lineage>
        <taxon>Bacteria</taxon>
        <taxon>Bacillati</taxon>
        <taxon>Actinomycetota</taxon>
        <taxon>Actinomycetes</taxon>
        <taxon>Micrococcales</taxon>
        <taxon>Microbacteriaceae</taxon>
        <taxon>Cryobacterium</taxon>
    </lineage>
</organism>
<dbReference type="STRING" id="1424661.SAMN05216281_1232"/>
<feature type="domain" description="Transposase IS110-like N-terminal" evidence="1">
    <location>
        <begin position="10"/>
        <end position="157"/>
    </location>
</feature>
<dbReference type="Pfam" id="PF01548">
    <property type="entry name" value="DEDD_Tnp_IS110"/>
    <property type="match status" value="1"/>
</dbReference>
<dbReference type="OrthoDB" id="4337860at2"/>
<dbReference type="PANTHER" id="PTHR33055:SF16">
    <property type="entry name" value="TRANSPOSASE FOR INSERTION SEQUENCE ELEMENT IS1547"/>
    <property type="match status" value="1"/>
</dbReference>
<dbReference type="Proteomes" id="UP000297654">
    <property type="component" value="Unassembled WGS sequence"/>
</dbReference>
<dbReference type="PANTHER" id="PTHR33055">
    <property type="entry name" value="TRANSPOSASE FOR INSERTION SEQUENCE ELEMENT IS1111A"/>
    <property type="match status" value="1"/>
</dbReference>
<dbReference type="GO" id="GO:0006313">
    <property type="term" value="P:DNA transposition"/>
    <property type="evidence" value="ECO:0007669"/>
    <property type="project" value="InterPro"/>
</dbReference>
<dbReference type="InterPro" id="IPR003346">
    <property type="entry name" value="Transposase_20"/>
</dbReference>
<proteinExistence type="predicted"/>
<dbReference type="GO" id="GO:0004803">
    <property type="term" value="F:transposase activity"/>
    <property type="evidence" value="ECO:0007669"/>
    <property type="project" value="InterPro"/>
</dbReference>
<dbReference type="InterPro" id="IPR047650">
    <property type="entry name" value="Transpos_IS110"/>
</dbReference>
<keyword evidence="4" id="KW-1185">Reference proteome</keyword>
<dbReference type="Pfam" id="PF02371">
    <property type="entry name" value="Transposase_20"/>
    <property type="match status" value="1"/>
</dbReference>
<dbReference type="EMBL" id="SOFF01000062">
    <property type="protein sequence ID" value="TFB82334.1"/>
    <property type="molecule type" value="Genomic_DNA"/>
</dbReference>
<dbReference type="GO" id="GO:0003677">
    <property type="term" value="F:DNA binding"/>
    <property type="evidence" value="ECO:0007669"/>
    <property type="project" value="InterPro"/>
</dbReference>
<reference evidence="3 4" key="1">
    <citation type="submission" date="2019-03" db="EMBL/GenBank/DDBJ databases">
        <title>Genomics of glacier-inhabiting Cryobacterium strains.</title>
        <authorList>
            <person name="Liu Q."/>
            <person name="Xin Y.-H."/>
        </authorList>
    </citation>
    <scope>NUCLEOTIDE SEQUENCE [LARGE SCALE GENOMIC DNA]</scope>
    <source>
        <strain evidence="3 4">Hh15</strain>
    </source>
</reference>
<dbReference type="InterPro" id="IPR002525">
    <property type="entry name" value="Transp_IS110-like_N"/>
</dbReference>
<evidence type="ECO:0000259" key="1">
    <source>
        <dbReference type="Pfam" id="PF01548"/>
    </source>
</evidence>
<evidence type="ECO:0000313" key="3">
    <source>
        <dbReference type="EMBL" id="TFB82334.1"/>
    </source>
</evidence>
<evidence type="ECO:0000313" key="4">
    <source>
        <dbReference type="Proteomes" id="UP000297654"/>
    </source>
</evidence>
<feature type="domain" description="Transposase IS116/IS110/IS902 C-terminal" evidence="2">
    <location>
        <begin position="229"/>
        <end position="312"/>
    </location>
</feature>